<dbReference type="EC" id="2.1.1.10" evidence="9"/>
<feature type="binding site" evidence="6">
    <location>
        <position position="280"/>
    </location>
    <ligand>
        <name>Zn(2+)</name>
        <dbReference type="ChEBI" id="CHEBI:29105"/>
    </ligand>
</feature>
<evidence type="ECO:0000256" key="3">
    <source>
        <dbReference type="ARBA" id="ARBA00022723"/>
    </source>
</evidence>
<dbReference type="InterPro" id="IPR003726">
    <property type="entry name" value="HCY_dom"/>
</dbReference>
<protein>
    <submittedName>
        <fullName evidence="9">Homocysteine S-methyltransferase</fullName>
        <ecNumber evidence="9">2.1.1.10</ecNumber>
    </submittedName>
</protein>
<dbReference type="RefSeq" id="WP_136426535.1">
    <property type="nucleotide sequence ID" value="NZ_SSSM01000002.1"/>
</dbReference>
<dbReference type="NCBIfam" id="NF007020">
    <property type="entry name" value="PRK09485.1"/>
    <property type="match status" value="1"/>
</dbReference>
<gene>
    <name evidence="9" type="primary">mmuM</name>
    <name evidence="9" type="ORF">E6C64_04965</name>
</gene>
<keyword evidence="4 5" id="KW-0862">Zinc</keyword>
<dbReference type="OrthoDB" id="9803687at2"/>
<accession>A0A4S4FP64</accession>
<evidence type="ECO:0000256" key="4">
    <source>
        <dbReference type="ARBA" id="ARBA00022833"/>
    </source>
</evidence>
<dbReference type="GO" id="GO:0033528">
    <property type="term" value="P:S-methylmethionine cycle"/>
    <property type="evidence" value="ECO:0007669"/>
    <property type="project" value="TreeGrafter"/>
</dbReference>
<keyword evidence="2 6" id="KW-0808">Transferase</keyword>
<dbReference type="InterPro" id="IPR051486">
    <property type="entry name" value="Hcy_S-methyltransferase"/>
</dbReference>
<keyword evidence="10" id="KW-1185">Reference proteome</keyword>
<sequence length="317" mass="33037">MSTATLLRALASGPIVLDGGLGTLLEAHGHDLSSGLWSARLLAERPEVIADAHREFVDAGARIVISASYQSTFEGYAGIGIDATQASALMRISVDLARSAAADRQAWVAASVGPYGAMLADGSEYRGDYGMSVDELRDWHRPRIAALASAGADLLAAETIPCLAEVQAVAAEFDAAGAPGWISITVHDGRLRSGESMADAFRIAASFPAVLAIGVNCSAPAEISDALRIARETTDLPFVAYPNSGEGWDATNRTWLGSAAFPDTLVRDWLDGGASVIGGCCRVGPAQIRGMADVVHDQSRAAPEVPPQAESPQEAPR</sequence>
<evidence type="ECO:0000313" key="9">
    <source>
        <dbReference type="EMBL" id="THG32370.1"/>
    </source>
</evidence>
<reference evidence="9 10" key="1">
    <citation type="submission" date="2019-04" db="EMBL/GenBank/DDBJ databases">
        <authorList>
            <person name="Jiang L."/>
        </authorList>
    </citation>
    <scope>NUCLEOTIDE SEQUENCE [LARGE SCALE GENOMIC DNA]</scope>
    <source>
        <strain evidence="9 10">YIM 131853</strain>
    </source>
</reference>
<feature type="binding site" evidence="6">
    <location>
        <position position="281"/>
    </location>
    <ligand>
        <name>Zn(2+)</name>
        <dbReference type="ChEBI" id="CHEBI:29105"/>
    </ligand>
</feature>
<evidence type="ECO:0000256" key="2">
    <source>
        <dbReference type="ARBA" id="ARBA00022679"/>
    </source>
</evidence>
<dbReference type="GO" id="GO:0009086">
    <property type="term" value="P:methionine biosynthetic process"/>
    <property type="evidence" value="ECO:0007669"/>
    <property type="project" value="InterPro"/>
</dbReference>
<dbReference type="PIRSF" id="PIRSF037505">
    <property type="entry name" value="Betaine_HMT"/>
    <property type="match status" value="1"/>
</dbReference>
<dbReference type="GO" id="GO:0008270">
    <property type="term" value="F:zinc ion binding"/>
    <property type="evidence" value="ECO:0007669"/>
    <property type="project" value="InterPro"/>
</dbReference>
<feature type="binding site" evidence="5 6">
    <location>
        <position position="217"/>
    </location>
    <ligand>
        <name>Zn(2+)</name>
        <dbReference type="ChEBI" id="CHEBI:29105"/>
    </ligand>
</feature>
<dbReference type="SUPFAM" id="SSF82282">
    <property type="entry name" value="Homocysteine S-methyltransferase"/>
    <property type="match status" value="1"/>
</dbReference>
<keyword evidence="3 5" id="KW-0479">Metal-binding</keyword>
<comment type="cofactor">
    <cofactor evidence="5">
        <name>Zn(2+)</name>
        <dbReference type="ChEBI" id="CHEBI:29105"/>
    </cofactor>
    <text evidence="5">Binds 1 zinc ion per subunit.</text>
</comment>
<organism evidence="9 10">
    <name type="scientific">Naasia lichenicola</name>
    <dbReference type="NCBI Taxonomy" id="2565933"/>
    <lineage>
        <taxon>Bacteria</taxon>
        <taxon>Bacillati</taxon>
        <taxon>Actinomycetota</taxon>
        <taxon>Actinomycetes</taxon>
        <taxon>Micrococcales</taxon>
        <taxon>Microbacteriaceae</taxon>
        <taxon>Naasia</taxon>
    </lineage>
</organism>
<dbReference type="Gene3D" id="3.20.20.330">
    <property type="entry name" value="Homocysteine-binding-like domain"/>
    <property type="match status" value="1"/>
</dbReference>
<name>A0A4S4FP64_9MICO</name>
<evidence type="ECO:0000256" key="1">
    <source>
        <dbReference type="ARBA" id="ARBA00022603"/>
    </source>
</evidence>
<dbReference type="GO" id="GO:0008898">
    <property type="term" value="F:S-adenosylmethionine-homocysteine S-methyltransferase activity"/>
    <property type="evidence" value="ECO:0007669"/>
    <property type="project" value="TreeGrafter"/>
</dbReference>
<proteinExistence type="predicted"/>
<dbReference type="InterPro" id="IPR017226">
    <property type="entry name" value="BHMT-like"/>
</dbReference>
<evidence type="ECO:0000256" key="6">
    <source>
        <dbReference type="PROSITE-ProRule" id="PRU00333"/>
    </source>
</evidence>
<dbReference type="PANTHER" id="PTHR46015">
    <property type="entry name" value="ZGC:172121"/>
    <property type="match status" value="1"/>
</dbReference>
<evidence type="ECO:0000259" key="8">
    <source>
        <dbReference type="PROSITE" id="PS50970"/>
    </source>
</evidence>
<dbReference type="PANTHER" id="PTHR46015:SF1">
    <property type="entry name" value="HOMOCYSTEINE S-METHYLTRANSFERASE-LIKE ISOFORM 1"/>
    <property type="match status" value="1"/>
</dbReference>
<evidence type="ECO:0000313" key="10">
    <source>
        <dbReference type="Proteomes" id="UP000309133"/>
    </source>
</evidence>
<dbReference type="Pfam" id="PF02574">
    <property type="entry name" value="S-methyl_trans"/>
    <property type="match status" value="1"/>
</dbReference>
<feature type="domain" description="Hcy-binding" evidence="8">
    <location>
        <begin position="3"/>
        <end position="295"/>
    </location>
</feature>
<dbReference type="GO" id="GO:0032259">
    <property type="term" value="P:methylation"/>
    <property type="evidence" value="ECO:0007669"/>
    <property type="project" value="UniProtKB-KW"/>
</dbReference>
<dbReference type="AlphaFoldDB" id="A0A4S4FP64"/>
<evidence type="ECO:0000256" key="5">
    <source>
        <dbReference type="PIRSR" id="PIRSR037505-2"/>
    </source>
</evidence>
<feature type="region of interest" description="Disordered" evidence="7">
    <location>
        <begin position="297"/>
        <end position="317"/>
    </location>
</feature>
<dbReference type="Proteomes" id="UP000309133">
    <property type="component" value="Unassembled WGS sequence"/>
</dbReference>
<keyword evidence="1 6" id="KW-0489">Methyltransferase</keyword>
<dbReference type="PROSITE" id="PS50970">
    <property type="entry name" value="HCY"/>
    <property type="match status" value="1"/>
</dbReference>
<comment type="caution">
    <text evidence="9">The sequence shown here is derived from an EMBL/GenBank/DDBJ whole genome shotgun (WGS) entry which is preliminary data.</text>
</comment>
<dbReference type="EMBL" id="SSSM01000002">
    <property type="protein sequence ID" value="THG32370.1"/>
    <property type="molecule type" value="Genomic_DNA"/>
</dbReference>
<dbReference type="InterPro" id="IPR036589">
    <property type="entry name" value="HCY_dom_sf"/>
</dbReference>
<evidence type="ECO:0000256" key="7">
    <source>
        <dbReference type="SAM" id="MobiDB-lite"/>
    </source>
</evidence>